<protein>
    <submittedName>
        <fullName evidence="1">CRISPR-associated protein, Csd1 family</fullName>
    </submittedName>
</protein>
<dbReference type="InterPro" id="IPR010144">
    <property type="entry name" value="CRISPR-assoc_prot_Csd1-typ"/>
</dbReference>
<evidence type="ECO:0000313" key="1">
    <source>
        <dbReference type="EMBL" id="KNY27429.1"/>
    </source>
</evidence>
<proteinExistence type="predicted"/>
<dbReference type="OrthoDB" id="9778918at2"/>
<sequence length="614" mass="69806">MILQALNEYYQILLNNPDSGVAKPGYSSSKVSHAIVLSKDGDLLEIVSMMIEDNKKFLPKFMILPKEVQRKSNIKSNFLYDNISYVFGLEVKKEGQETKIYIHQKKFDAFKKKHTDLLNEYQSDVSVNALLRFVDKWNPYEWEKHIDLEKVIELGSGNNIIFKIEGIKGFLHENGILEDCITIDDEDEKESKGPFTSQCLITGEIDRIARTHKEIKGVQGAQSAGAAIVSFNKKSFESYKKEQSYNSPVGRKAMFRYTTALNYLLSSKINKVNFADITMVFWASREDNKNVEEMILAWSLDPFDPDKKESGGDKKQYVVDDSTARQAKEILEHVRNGLPVKSKNFDENTRCFLLGLAPNAARISIRFFRVNSFGEILEKIATHYRDLSIVGIERYGTFISPWRILKEVATLGKSENIPPLLGGQLIDSVLTGRIYPYSLYTLALSRVKGAKRDERDEPANPISVGIIKAFLLRCFRIQSQKEKEEMIKVGLNESLTNSAYRLGRLFSLLEKAQKDAIGKGINAGISDKYFGSASATPATVFPILLRLYRHHKSKLQKEGKGGYIDMRIQDVMNGLDSFPAHLNLEEQGMFVLGYYHQNQANYTKVEKEEDVQDE</sequence>
<dbReference type="Proteomes" id="UP000036923">
    <property type="component" value="Unassembled WGS sequence"/>
</dbReference>
<evidence type="ECO:0000313" key="2">
    <source>
        <dbReference type="Proteomes" id="UP000036923"/>
    </source>
</evidence>
<dbReference type="CDD" id="cd09757">
    <property type="entry name" value="Cas8c_I-C"/>
    <property type="match status" value="1"/>
</dbReference>
<gene>
    <name evidence="1" type="ORF">Bccel_2700</name>
</gene>
<dbReference type="STRING" id="398512.Bccel_2700"/>
<dbReference type="AlphaFoldDB" id="A0A0L6JNS1"/>
<reference evidence="2" key="1">
    <citation type="submission" date="2015-07" db="EMBL/GenBank/DDBJ databases">
        <title>Near-Complete Genome Sequence of the Cellulolytic Bacterium Bacteroides (Pseudobacteroides) cellulosolvens ATCC 35603.</title>
        <authorList>
            <person name="Dassa B."/>
            <person name="Utturkar S.M."/>
            <person name="Klingeman D.M."/>
            <person name="Hurt R.A."/>
            <person name="Keller M."/>
            <person name="Xu J."/>
            <person name="Reddy Y.H.K."/>
            <person name="Borovok I."/>
            <person name="Grinberg I.R."/>
            <person name="Lamed R."/>
            <person name="Zhivin O."/>
            <person name="Bayer E.A."/>
            <person name="Brown S.D."/>
        </authorList>
    </citation>
    <scope>NUCLEOTIDE SEQUENCE [LARGE SCALE GENOMIC DNA]</scope>
    <source>
        <strain evidence="2">DSM 2933</strain>
    </source>
</reference>
<dbReference type="Pfam" id="PF09709">
    <property type="entry name" value="Cas_Csd1"/>
    <property type="match status" value="1"/>
</dbReference>
<comment type="caution">
    <text evidence="1">The sequence shown here is derived from an EMBL/GenBank/DDBJ whole genome shotgun (WGS) entry which is preliminary data.</text>
</comment>
<dbReference type="PATRIC" id="fig|398512.5.peg.2832"/>
<name>A0A0L6JNS1_9FIRM</name>
<organism evidence="1 2">
    <name type="scientific">Pseudobacteroides cellulosolvens ATCC 35603 = DSM 2933</name>
    <dbReference type="NCBI Taxonomy" id="398512"/>
    <lineage>
        <taxon>Bacteria</taxon>
        <taxon>Bacillati</taxon>
        <taxon>Bacillota</taxon>
        <taxon>Clostridia</taxon>
        <taxon>Eubacteriales</taxon>
        <taxon>Oscillospiraceae</taxon>
        <taxon>Pseudobacteroides</taxon>
    </lineage>
</organism>
<keyword evidence="2" id="KW-1185">Reference proteome</keyword>
<dbReference type="NCBIfam" id="TIGR01863">
    <property type="entry name" value="cas_Csd1"/>
    <property type="match status" value="1"/>
</dbReference>
<dbReference type="EMBL" id="LGTC01000001">
    <property type="protein sequence ID" value="KNY27429.1"/>
    <property type="molecule type" value="Genomic_DNA"/>
</dbReference>
<dbReference type="RefSeq" id="WP_036944117.1">
    <property type="nucleotide sequence ID" value="NZ_JQKC01000025.1"/>
</dbReference>
<accession>A0A0L6JNS1</accession>
<dbReference type="eggNOG" id="ENOG502Z7WH">
    <property type="taxonomic scope" value="Bacteria"/>
</dbReference>